<evidence type="ECO:0008006" key="4">
    <source>
        <dbReference type="Google" id="ProtNLM"/>
    </source>
</evidence>
<dbReference type="EMBL" id="QNUX01000006">
    <property type="protein sequence ID" value="RBN50471.1"/>
    <property type="molecule type" value="Genomic_DNA"/>
</dbReference>
<keyword evidence="1" id="KW-1133">Transmembrane helix</keyword>
<feature type="transmembrane region" description="Helical" evidence="1">
    <location>
        <begin position="7"/>
        <end position="32"/>
    </location>
</feature>
<sequence>MSRKTNFVFKVLQVVSWIIFLGLCIQAGGFIFNTVFTLLLNPAGASKFWTEVDLSALYHFNQSHYVTLTVLMCIVTVLKAVLFYNIVHVFHTKKIDLTQPFNSFLKKFIDVVAIISFGIGLFSLWGAGFTKNLMDDGLHMPNIADLSLSGGDVWWFTSVILLVIGQIIKKGIEMQQENELTI</sequence>
<dbReference type="OrthoDB" id="672524at2"/>
<gene>
    <name evidence="2" type="ORF">DR980_08290</name>
</gene>
<evidence type="ECO:0000313" key="2">
    <source>
        <dbReference type="EMBL" id="RBN50471.1"/>
    </source>
</evidence>
<keyword evidence="1" id="KW-0472">Membrane</keyword>
<keyword evidence="3" id="KW-1185">Reference proteome</keyword>
<evidence type="ECO:0000313" key="3">
    <source>
        <dbReference type="Proteomes" id="UP000253676"/>
    </source>
</evidence>
<feature type="transmembrane region" description="Helical" evidence="1">
    <location>
        <begin position="108"/>
        <end position="128"/>
    </location>
</feature>
<name>A0A366B0N5_9FLAO</name>
<evidence type="ECO:0000256" key="1">
    <source>
        <dbReference type="SAM" id="Phobius"/>
    </source>
</evidence>
<keyword evidence="1" id="KW-0812">Transmembrane</keyword>
<protein>
    <recommendedName>
        <fullName evidence="4">DUF2975 domain-containing protein</fullName>
    </recommendedName>
</protein>
<dbReference type="AlphaFoldDB" id="A0A366B0N5"/>
<dbReference type="RefSeq" id="WP_113634920.1">
    <property type="nucleotide sequence ID" value="NZ_QNUX01000006.1"/>
</dbReference>
<dbReference type="Proteomes" id="UP000253676">
    <property type="component" value="Unassembled WGS sequence"/>
</dbReference>
<feature type="transmembrane region" description="Helical" evidence="1">
    <location>
        <begin position="148"/>
        <end position="168"/>
    </location>
</feature>
<accession>A0A366B0N5</accession>
<comment type="caution">
    <text evidence="2">The sequence shown here is derived from an EMBL/GenBank/DDBJ whole genome shotgun (WGS) entry which is preliminary data.</text>
</comment>
<organism evidence="2 3">
    <name type="scientific">Flavobacterium psychrolimnae</name>
    <dbReference type="NCBI Taxonomy" id="249351"/>
    <lineage>
        <taxon>Bacteria</taxon>
        <taxon>Pseudomonadati</taxon>
        <taxon>Bacteroidota</taxon>
        <taxon>Flavobacteriia</taxon>
        <taxon>Flavobacteriales</taxon>
        <taxon>Flavobacteriaceae</taxon>
        <taxon>Flavobacterium</taxon>
    </lineage>
</organism>
<feature type="transmembrane region" description="Helical" evidence="1">
    <location>
        <begin position="65"/>
        <end position="87"/>
    </location>
</feature>
<proteinExistence type="predicted"/>
<reference evidence="2 3" key="1">
    <citation type="submission" date="2018-07" db="EMBL/GenBank/DDBJ databases">
        <title>Complete genome sequence of Flavobacterium psychrolimnae LMG 22018.</title>
        <authorList>
            <person name="Kim D.-U."/>
        </authorList>
    </citation>
    <scope>NUCLEOTIDE SEQUENCE [LARGE SCALE GENOMIC DNA]</scope>
    <source>
        <strain evidence="2 3">LMG 22018</strain>
    </source>
</reference>